<dbReference type="Proteomes" id="UP000642829">
    <property type="component" value="Unassembled WGS sequence"/>
</dbReference>
<reference evidence="2" key="2">
    <citation type="submission" date="2020-09" db="EMBL/GenBank/DDBJ databases">
        <authorList>
            <person name="Sun Q."/>
            <person name="Kim S."/>
        </authorList>
    </citation>
    <scope>NUCLEOTIDE SEQUENCE</scope>
    <source>
        <strain evidence="2">KCTC 12870</strain>
    </source>
</reference>
<sequence>MALTTQKRIQVEHLLLQREAAYVRVHELESQIKTIFGDTYPFPPPPEPVVTGSSPKAHPKKKRAGKTDKTTFRLRPLTNDEAAYRIRFIQDNGVLDEVHVDRKSIESVFQATTETSMISWIETIDAQGKMRERIYRANEETG</sequence>
<protein>
    <submittedName>
        <fullName evidence="2">Uncharacterized protein</fullName>
    </submittedName>
</protein>
<organism evidence="2 3">
    <name type="scientific">Cerasicoccus arenae</name>
    <dbReference type="NCBI Taxonomy" id="424488"/>
    <lineage>
        <taxon>Bacteria</taxon>
        <taxon>Pseudomonadati</taxon>
        <taxon>Verrucomicrobiota</taxon>
        <taxon>Opitutia</taxon>
        <taxon>Puniceicoccales</taxon>
        <taxon>Cerasicoccaceae</taxon>
        <taxon>Cerasicoccus</taxon>
    </lineage>
</organism>
<proteinExistence type="predicted"/>
<evidence type="ECO:0000313" key="3">
    <source>
        <dbReference type="Proteomes" id="UP000642829"/>
    </source>
</evidence>
<gene>
    <name evidence="2" type="ORF">GCM10007047_12990</name>
</gene>
<feature type="region of interest" description="Disordered" evidence="1">
    <location>
        <begin position="39"/>
        <end position="69"/>
    </location>
</feature>
<dbReference type="EMBL" id="BMXG01000006">
    <property type="protein sequence ID" value="GHB98326.1"/>
    <property type="molecule type" value="Genomic_DNA"/>
</dbReference>
<dbReference type="RefSeq" id="WP_189513146.1">
    <property type="nucleotide sequence ID" value="NZ_BMXG01000006.1"/>
</dbReference>
<dbReference type="AlphaFoldDB" id="A0A8J3DIY1"/>
<reference evidence="2" key="1">
    <citation type="journal article" date="2014" name="Int. J. Syst. Evol. Microbiol.">
        <title>Complete genome sequence of Corynebacterium casei LMG S-19264T (=DSM 44701T), isolated from a smear-ripened cheese.</title>
        <authorList>
            <consortium name="US DOE Joint Genome Institute (JGI-PGF)"/>
            <person name="Walter F."/>
            <person name="Albersmeier A."/>
            <person name="Kalinowski J."/>
            <person name="Ruckert C."/>
        </authorList>
    </citation>
    <scope>NUCLEOTIDE SEQUENCE</scope>
    <source>
        <strain evidence="2">KCTC 12870</strain>
    </source>
</reference>
<evidence type="ECO:0000256" key="1">
    <source>
        <dbReference type="SAM" id="MobiDB-lite"/>
    </source>
</evidence>
<evidence type="ECO:0000313" key="2">
    <source>
        <dbReference type="EMBL" id="GHB98326.1"/>
    </source>
</evidence>
<keyword evidence="3" id="KW-1185">Reference proteome</keyword>
<comment type="caution">
    <text evidence="2">The sequence shown here is derived from an EMBL/GenBank/DDBJ whole genome shotgun (WGS) entry which is preliminary data.</text>
</comment>
<accession>A0A8J3DIY1</accession>
<name>A0A8J3DIY1_9BACT</name>